<organism evidence="1 2">
    <name type="scientific">Nitrosotalea devaniterrae</name>
    <dbReference type="NCBI Taxonomy" id="1078905"/>
    <lineage>
        <taxon>Archaea</taxon>
        <taxon>Nitrososphaerota</taxon>
        <taxon>Nitrososphaeria</taxon>
        <taxon>Nitrosotaleales</taxon>
        <taxon>Nitrosotaleaceae</taxon>
        <taxon>Nitrosotalea</taxon>
    </lineage>
</organism>
<dbReference type="AlphaFoldDB" id="A0A128A4C9"/>
<proteinExistence type="predicted"/>
<name>A0A128A4C9_9ARCH</name>
<dbReference type="PANTHER" id="PTHR30348">
    <property type="entry name" value="UNCHARACTERIZED PROTEIN YECE"/>
    <property type="match status" value="1"/>
</dbReference>
<accession>A0A128A4C9</accession>
<dbReference type="Proteomes" id="UP000196239">
    <property type="component" value="Chromosome 1"/>
</dbReference>
<keyword evidence="2" id="KW-1185">Reference proteome</keyword>
<dbReference type="Pfam" id="PF01904">
    <property type="entry name" value="DUF72"/>
    <property type="match status" value="1"/>
</dbReference>
<evidence type="ECO:0000313" key="2">
    <source>
        <dbReference type="Proteomes" id="UP000196239"/>
    </source>
</evidence>
<reference evidence="2" key="1">
    <citation type="submission" date="2015-10" db="EMBL/GenBank/DDBJ databases">
        <authorList>
            <person name="Lehtovirta-Morley L.E."/>
            <person name="Vieille C."/>
        </authorList>
    </citation>
    <scope>NUCLEOTIDE SEQUENCE [LARGE SCALE GENOMIC DNA]</scope>
</reference>
<sequence length="275" mass="31777">MALSSYLETFLNYAVDVQIGCTGWSYKGWIGPFYPKIMQSTDYLKHYAKTFGITEINSTFYKIPSQYTTTKWFNDTPKNFIFTAKMPKQITHDTRLKPGPYLDQFLNSIKPLGSKMKILVIQLPPSLSFTEAELNLDKMVKHLPENYRYAVEGRHPSWFTEKSYKFLSERNLCLVWNEVQGVLNPAETTTDFVYLRLIGDRSIPEEKFGTIQKDGTESIAKWAHKLDEIKNKVSLAVVMANNHFEGFSPVTANKLRLALHLEEITWHGKDQVKLF</sequence>
<dbReference type="InterPro" id="IPR036520">
    <property type="entry name" value="UPF0759_sf"/>
</dbReference>
<evidence type="ECO:0008006" key="3">
    <source>
        <dbReference type="Google" id="ProtNLM"/>
    </source>
</evidence>
<dbReference type="KEGG" id="ndv:NDEV_1449"/>
<evidence type="ECO:0000313" key="1">
    <source>
        <dbReference type="EMBL" id="CUR52214.1"/>
    </source>
</evidence>
<dbReference type="EMBL" id="LN890280">
    <property type="protein sequence ID" value="CUR52214.1"/>
    <property type="molecule type" value="Genomic_DNA"/>
</dbReference>
<dbReference type="InterPro" id="IPR002763">
    <property type="entry name" value="DUF72"/>
</dbReference>
<dbReference type="SUPFAM" id="SSF117396">
    <property type="entry name" value="TM1631-like"/>
    <property type="match status" value="1"/>
</dbReference>
<protein>
    <recommendedName>
        <fullName evidence="3">DUF72 domain-containing protein</fullName>
    </recommendedName>
</protein>
<gene>
    <name evidence="1" type="ORF">NDEV_1449</name>
</gene>
<dbReference type="Gene3D" id="3.20.20.410">
    <property type="entry name" value="Protein of unknown function UPF0759"/>
    <property type="match status" value="1"/>
</dbReference>
<dbReference type="PANTHER" id="PTHR30348:SF4">
    <property type="entry name" value="DUF72 DOMAIN-CONTAINING PROTEIN"/>
    <property type="match status" value="1"/>
</dbReference>